<sequence length="176" mass="19368">MASSQPSSKNTYGEAKPAGCLKSTLSGCSSCCNSTVHSIKSLCCPTYRLYEDDENALTPVRVKAPVFNNTPPTTIVQPQVIGKVDLDADDRRSKVVAAAERREEQQRHRGIGSSDRAGILEEAHRKDELIGRITELYAANQEGPPMGLRLMTVQQLRDHYRVLKEQSNAVQQSNAI</sequence>
<dbReference type="Proteomes" id="UP000591131">
    <property type="component" value="Unassembled WGS sequence"/>
</dbReference>
<organism evidence="1 2">
    <name type="scientific">Perkinsus chesapeaki</name>
    <name type="common">Clam parasite</name>
    <name type="synonym">Perkinsus andrewsi</name>
    <dbReference type="NCBI Taxonomy" id="330153"/>
    <lineage>
        <taxon>Eukaryota</taxon>
        <taxon>Sar</taxon>
        <taxon>Alveolata</taxon>
        <taxon>Perkinsozoa</taxon>
        <taxon>Perkinsea</taxon>
        <taxon>Perkinsida</taxon>
        <taxon>Perkinsidae</taxon>
        <taxon>Perkinsus</taxon>
    </lineage>
</organism>
<proteinExistence type="predicted"/>
<dbReference type="EMBL" id="JAAPAO010000356">
    <property type="protein sequence ID" value="KAF4662110.1"/>
    <property type="molecule type" value="Genomic_DNA"/>
</dbReference>
<evidence type="ECO:0000313" key="1">
    <source>
        <dbReference type="EMBL" id="KAF4662110.1"/>
    </source>
</evidence>
<accession>A0A7J6LT18</accession>
<name>A0A7J6LT18_PERCH</name>
<dbReference type="AlphaFoldDB" id="A0A7J6LT18"/>
<dbReference type="OrthoDB" id="76103at2759"/>
<protein>
    <submittedName>
        <fullName evidence="1">Uncharacterized protein</fullName>
    </submittedName>
</protein>
<keyword evidence="2" id="KW-1185">Reference proteome</keyword>
<evidence type="ECO:0000313" key="2">
    <source>
        <dbReference type="Proteomes" id="UP000591131"/>
    </source>
</evidence>
<reference evidence="1 2" key="1">
    <citation type="submission" date="2020-04" db="EMBL/GenBank/DDBJ databases">
        <title>Perkinsus chesapeaki whole genome sequence.</title>
        <authorList>
            <person name="Bogema D.R."/>
        </authorList>
    </citation>
    <scope>NUCLEOTIDE SEQUENCE [LARGE SCALE GENOMIC DNA]</scope>
    <source>
        <strain evidence="1">ATCC PRA-425</strain>
    </source>
</reference>
<comment type="caution">
    <text evidence="1">The sequence shown here is derived from an EMBL/GenBank/DDBJ whole genome shotgun (WGS) entry which is preliminary data.</text>
</comment>
<gene>
    <name evidence="1" type="ORF">FOL47_006400</name>
</gene>